<dbReference type="STRING" id="1307761.L21SP2_1182"/>
<gene>
    <name evidence="2" type="ORF">L21SP2_1182</name>
</gene>
<feature type="region of interest" description="Disordered" evidence="1">
    <location>
        <begin position="86"/>
        <end position="224"/>
    </location>
</feature>
<dbReference type="AlphaFoldDB" id="V5WG46"/>
<dbReference type="EMBL" id="CP006939">
    <property type="protein sequence ID" value="AHC14585.1"/>
    <property type="molecule type" value="Genomic_DNA"/>
</dbReference>
<protein>
    <submittedName>
        <fullName evidence="2">Uncharacterized protein</fullName>
    </submittedName>
</protein>
<organism evidence="2 3">
    <name type="scientific">Salinispira pacifica</name>
    <dbReference type="NCBI Taxonomy" id="1307761"/>
    <lineage>
        <taxon>Bacteria</taxon>
        <taxon>Pseudomonadati</taxon>
        <taxon>Spirochaetota</taxon>
        <taxon>Spirochaetia</taxon>
        <taxon>Spirochaetales</taxon>
        <taxon>Spirochaetaceae</taxon>
        <taxon>Salinispira</taxon>
    </lineage>
</organism>
<reference evidence="2 3" key="1">
    <citation type="journal article" date="2015" name="Stand. Genomic Sci.">
        <title>Complete genome sequence and description of Salinispira pacifica gen. nov., sp. nov., a novel spirochaete isolated form a hypersaline microbial mat.</title>
        <authorList>
            <person name="Ben Hania W."/>
            <person name="Joseph M."/>
            <person name="Schumann P."/>
            <person name="Bunk B."/>
            <person name="Fiebig A."/>
            <person name="Sproer C."/>
            <person name="Klenk H.P."/>
            <person name="Fardeau M.L."/>
            <person name="Spring S."/>
        </authorList>
    </citation>
    <scope>NUCLEOTIDE SEQUENCE [LARGE SCALE GENOMIC DNA]</scope>
    <source>
        <strain evidence="2 3">L21-RPul-D2</strain>
    </source>
</reference>
<evidence type="ECO:0000313" key="2">
    <source>
        <dbReference type="EMBL" id="AHC14585.1"/>
    </source>
</evidence>
<evidence type="ECO:0000256" key="1">
    <source>
        <dbReference type="SAM" id="MobiDB-lite"/>
    </source>
</evidence>
<dbReference type="Proteomes" id="UP000018680">
    <property type="component" value="Chromosome"/>
</dbReference>
<keyword evidence="3" id="KW-1185">Reference proteome</keyword>
<evidence type="ECO:0000313" key="3">
    <source>
        <dbReference type="Proteomes" id="UP000018680"/>
    </source>
</evidence>
<dbReference type="KEGG" id="slr:L21SP2_1182"/>
<dbReference type="HOGENOM" id="CLU_1234296_0_0_12"/>
<feature type="compositionally biased region" description="Polar residues" evidence="1">
    <location>
        <begin position="100"/>
        <end position="116"/>
    </location>
</feature>
<proteinExistence type="predicted"/>
<feature type="region of interest" description="Disordered" evidence="1">
    <location>
        <begin position="1"/>
        <end position="49"/>
    </location>
</feature>
<sequence length="224" mass="25196">MQNLSVADIFPSSIPEHPRVQSPMNRDHGGKQFSDYFTPPAEPAYRPLIREPGMVPGFTSGSGAGMYPASDQLYNSISSTHDLLKSPQQLSRHRKPGTHTPRSFISLNSESGNRAKNSGKMHAGLKQRPNPPRPGMPPQKKRQKTLQNMRPPPEKIAKSNQKTRKNRQRHRTSTPRNRRRFREASGTGMTRVSVVKMKMPLPARPGRNSWIPLMQPGTQKPAQR</sequence>
<name>V5WG46_9SPIO</name>
<accession>V5WG46</accession>
<feature type="compositionally biased region" description="Basic residues" evidence="1">
    <location>
        <begin position="161"/>
        <end position="181"/>
    </location>
</feature>